<dbReference type="Pfam" id="PF00443">
    <property type="entry name" value="UCH"/>
    <property type="match status" value="2"/>
</dbReference>
<feature type="region of interest" description="Disordered" evidence="8">
    <location>
        <begin position="1169"/>
        <end position="1204"/>
    </location>
</feature>
<dbReference type="EMBL" id="JBBPEH010000015">
    <property type="protein sequence ID" value="KAK7529918.1"/>
    <property type="molecule type" value="Genomic_DNA"/>
</dbReference>
<dbReference type="PANTHER" id="PTHR43982">
    <property type="entry name" value="UBIQUITIN CARBOXYL-TERMINAL HYDROLASE"/>
    <property type="match status" value="1"/>
</dbReference>
<gene>
    <name evidence="10" type="ORF">J3D65DRAFT_672307</name>
</gene>
<proteinExistence type="predicted"/>
<dbReference type="Pfam" id="PF13446">
    <property type="entry name" value="RPT"/>
    <property type="match status" value="3"/>
</dbReference>
<keyword evidence="7" id="KW-0175">Coiled coil</keyword>
<sequence length="1204" mass="136490">MSFPNPGKTAPCLIEDLYNYDPRQRAHFGRNVLAEPPPHHDPNKSFAEYPPTPPNCRHHLVLKPDQCVFPENWDTRTTGSTVYKIASMCRLCRHHFAVTLDFRGTNCRNPCPNEENKLHHFQCRGDSTREYDAPQDAPQERYLFQCSSLECNAWIKIEVLRPRLDKAEINLLSNQEVLEQRLQKAKRLDPGRDELQVARSIDGFYILYAYIKDALTSDTPRSIPVRNRKFLVTYGEDCDQILERLGFSKHAAETDGGFWHLPSPTSDWDRLKGDDLRDNLDDTMYELGSFMDLYPKWLRDECKRYSPSSTPARDFIERVLGCFNLPKHTIAARKTAAIHPYYIGLGALDTFADSLVIFAHSRQVQVDVRNKSYYLECLQEIAKTRESEELMTQCAVEESTGTVSRKDVAEALKYFDFDIADVDKLEATHIIGSFRARLSDIPARQVPEARQMLAKIGSYKDDKDIFDAANDSIESYDQAISYLGISSDTPDDFVASTATVKQSEDPSESERVTQAVKLIAEHRQSTSLFSFITTGDMSSTDDAETEKAKAYSAFGLENHKGGIDLETLEIQLSSSKEAEPSRSAELDRYATIIRNDIQGSTSAPPPPPRHPPETWPVGIENLGNTCYLNAILQYLFTVKPLRELVLNIEDHLMEVTPENVDKKKIGGRKVTAEEVHRSQTFVRELKELFLALIVTPSATFRPRYELVEHALQTANADETTQISDTDDKKPEMDKPSTESSTEKTEKTSENDKAGSDSSEATLVGDGDKDPEKLPDADDGTNVKEGNDAEIPPPDHPPPVPPRTQPSPAPKVSYTMQQDASEILNNILTHLSNAMRPERVDEDGEQIDLVKQLFFGKERAFKRIKGETTGHVLLFNAQNITVVDRPKHVYDALDDLMDKNIVEGSEKTEEWSAITELPPILKLDVKRLGFDREKAQTTRSEHHLALDDTIYMERYLDNETVMEKRQISWERKARVKALKERREKLVSTQVNLRLPDALLATSEYLSDLDDSRDCSIPAVKEKLNIRAKNLDHEIGRVDRRIAQIEQENASLFADLKQHPYRLHSLFIHRGSTGGGHYLVSIRDFKNDIWRNYNDETVTEVTDVEKNIFGEGEPYSKIITTCVVYVRADLKFGERDLVEAICREPRPEPEPASTDVEMTSFKDDWTNLPVTEGVEVNDQSQNTDGWQSTTGYENDSVGADKKNGAW</sequence>
<dbReference type="InterPro" id="IPR018200">
    <property type="entry name" value="USP_CS"/>
</dbReference>
<dbReference type="CDD" id="cd02666">
    <property type="entry name" value="Peptidase_C19J"/>
    <property type="match status" value="1"/>
</dbReference>
<dbReference type="PANTHER" id="PTHR43982:SF6">
    <property type="entry name" value="UBIQUITIN CARBOXYL-TERMINAL HYDROLASE 2-RELATED"/>
    <property type="match status" value="1"/>
</dbReference>
<evidence type="ECO:0000256" key="5">
    <source>
        <dbReference type="ARBA" id="ARBA00022801"/>
    </source>
</evidence>
<dbReference type="GeneID" id="92036383"/>
<dbReference type="Gene3D" id="3.90.70.10">
    <property type="entry name" value="Cysteine proteinases"/>
    <property type="match status" value="2"/>
</dbReference>
<dbReference type="InterPro" id="IPR025305">
    <property type="entry name" value="UCH_repeat_domain"/>
</dbReference>
<keyword evidence="11" id="KW-1185">Reference proteome</keyword>
<feature type="domain" description="USP" evidence="9">
    <location>
        <begin position="617"/>
        <end position="1126"/>
    </location>
</feature>
<evidence type="ECO:0000256" key="3">
    <source>
        <dbReference type="ARBA" id="ARBA00022670"/>
    </source>
</evidence>
<dbReference type="PROSITE" id="PS50235">
    <property type="entry name" value="USP_3"/>
    <property type="match status" value="1"/>
</dbReference>
<evidence type="ECO:0000256" key="6">
    <source>
        <dbReference type="ARBA" id="ARBA00022807"/>
    </source>
</evidence>
<keyword evidence="3" id="KW-0645">Protease</keyword>
<keyword evidence="6" id="KW-0788">Thiol protease</keyword>
<dbReference type="InterPro" id="IPR038765">
    <property type="entry name" value="Papain-like_cys_pep_sf"/>
</dbReference>
<comment type="catalytic activity">
    <reaction evidence="1">
        <text>Thiol-dependent hydrolysis of ester, thioester, amide, peptide and isopeptide bonds formed by the C-terminal Gly of ubiquitin (a 76-residue protein attached to proteins as an intracellular targeting signal).</text>
        <dbReference type="EC" id="3.4.19.12"/>
    </reaction>
</comment>
<dbReference type="InterPro" id="IPR001394">
    <property type="entry name" value="Peptidase_C19_UCH"/>
</dbReference>
<keyword evidence="5" id="KW-0378">Hydrolase</keyword>
<evidence type="ECO:0000313" key="11">
    <source>
        <dbReference type="Proteomes" id="UP001360953"/>
    </source>
</evidence>
<evidence type="ECO:0000256" key="1">
    <source>
        <dbReference type="ARBA" id="ARBA00000707"/>
    </source>
</evidence>
<reference evidence="10 11" key="1">
    <citation type="submission" date="2024-04" db="EMBL/GenBank/DDBJ databases">
        <title>Phyllosticta paracitricarpa is synonymous to the EU quarantine fungus P. citricarpa based on phylogenomic analyses.</title>
        <authorList>
            <consortium name="Lawrence Berkeley National Laboratory"/>
            <person name="Van ingen-buijs V.A."/>
            <person name="Van westerhoven A.C."/>
            <person name="Haridas S."/>
            <person name="Skiadas P."/>
            <person name="Martin F."/>
            <person name="Groenewald J.Z."/>
            <person name="Crous P.W."/>
            <person name="Seidl M.F."/>
        </authorList>
    </citation>
    <scope>NUCLEOTIDE SEQUENCE [LARGE SCALE GENOMIC DNA]</scope>
    <source>
        <strain evidence="10 11">CPC 17464</strain>
    </source>
</reference>
<accession>A0ABR1L3U5</accession>
<evidence type="ECO:0000256" key="8">
    <source>
        <dbReference type="SAM" id="MobiDB-lite"/>
    </source>
</evidence>
<keyword evidence="4" id="KW-0833">Ubl conjugation pathway</keyword>
<dbReference type="Proteomes" id="UP001360953">
    <property type="component" value="Unassembled WGS sequence"/>
</dbReference>
<protein>
    <recommendedName>
        <fullName evidence="2">ubiquitinyl hydrolase 1</fullName>
        <ecNumber evidence="2">3.4.19.12</ecNumber>
    </recommendedName>
</protein>
<evidence type="ECO:0000256" key="7">
    <source>
        <dbReference type="SAM" id="Coils"/>
    </source>
</evidence>
<evidence type="ECO:0000313" key="10">
    <source>
        <dbReference type="EMBL" id="KAK7529918.1"/>
    </source>
</evidence>
<feature type="compositionally biased region" description="Basic and acidic residues" evidence="8">
    <location>
        <begin position="765"/>
        <end position="786"/>
    </location>
</feature>
<evidence type="ECO:0000256" key="2">
    <source>
        <dbReference type="ARBA" id="ARBA00012759"/>
    </source>
</evidence>
<organism evidence="10 11">
    <name type="scientific">Phyllosticta citribraziliensis</name>
    <dbReference type="NCBI Taxonomy" id="989973"/>
    <lineage>
        <taxon>Eukaryota</taxon>
        <taxon>Fungi</taxon>
        <taxon>Dikarya</taxon>
        <taxon>Ascomycota</taxon>
        <taxon>Pezizomycotina</taxon>
        <taxon>Dothideomycetes</taxon>
        <taxon>Dothideomycetes incertae sedis</taxon>
        <taxon>Botryosphaeriales</taxon>
        <taxon>Phyllostictaceae</taxon>
        <taxon>Phyllosticta</taxon>
    </lineage>
</organism>
<feature type="compositionally biased region" description="Basic and acidic residues" evidence="8">
    <location>
        <begin position="725"/>
        <end position="754"/>
    </location>
</feature>
<comment type="caution">
    <text evidence="10">The sequence shown here is derived from an EMBL/GenBank/DDBJ whole genome shotgun (WGS) entry which is preliminary data.</text>
</comment>
<dbReference type="EC" id="3.4.19.12" evidence="2"/>
<dbReference type="RefSeq" id="XP_066650284.1">
    <property type="nucleotide sequence ID" value="XM_066803477.1"/>
</dbReference>
<feature type="compositionally biased region" description="Polar residues" evidence="8">
    <location>
        <begin position="1175"/>
        <end position="1191"/>
    </location>
</feature>
<dbReference type="SUPFAM" id="SSF54001">
    <property type="entry name" value="Cysteine proteinases"/>
    <property type="match status" value="1"/>
</dbReference>
<evidence type="ECO:0000259" key="9">
    <source>
        <dbReference type="PROSITE" id="PS50235"/>
    </source>
</evidence>
<feature type="compositionally biased region" description="Pro residues" evidence="8">
    <location>
        <begin position="790"/>
        <end position="808"/>
    </location>
</feature>
<evidence type="ECO:0000256" key="4">
    <source>
        <dbReference type="ARBA" id="ARBA00022786"/>
    </source>
</evidence>
<feature type="coiled-coil region" evidence="7">
    <location>
        <begin position="1019"/>
        <end position="1046"/>
    </location>
</feature>
<dbReference type="PROSITE" id="PS00973">
    <property type="entry name" value="USP_2"/>
    <property type="match status" value="1"/>
</dbReference>
<feature type="region of interest" description="Disordered" evidence="8">
    <location>
        <begin position="715"/>
        <end position="813"/>
    </location>
</feature>
<dbReference type="PROSITE" id="PS00972">
    <property type="entry name" value="USP_1"/>
    <property type="match status" value="1"/>
</dbReference>
<dbReference type="InterPro" id="IPR044635">
    <property type="entry name" value="UBP14-like"/>
</dbReference>
<name>A0ABR1L3U5_9PEZI</name>
<dbReference type="InterPro" id="IPR028889">
    <property type="entry name" value="USP"/>
</dbReference>